<dbReference type="EMBL" id="KZ293423">
    <property type="protein sequence ID" value="PBK71682.1"/>
    <property type="molecule type" value="Genomic_DNA"/>
</dbReference>
<protein>
    <submittedName>
        <fullName evidence="2">Uncharacterized protein</fullName>
    </submittedName>
</protein>
<name>A0A2H3BXI6_9AGAR</name>
<reference evidence="3" key="1">
    <citation type="journal article" date="2017" name="Nat. Ecol. Evol.">
        <title>Genome expansion and lineage-specific genetic innovations in the forest pathogenic fungi Armillaria.</title>
        <authorList>
            <person name="Sipos G."/>
            <person name="Prasanna A.N."/>
            <person name="Walter M.C."/>
            <person name="O'Connor E."/>
            <person name="Balint B."/>
            <person name="Krizsan K."/>
            <person name="Kiss B."/>
            <person name="Hess J."/>
            <person name="Varga T."/>
            <person name="Slot J."/>
            <person name="Riley R."/>
            <person name="Boka B."/>
            <person name="Rigling D."/>
            <person name="Barry K."/>
            <person name="Lee J."/>
            <person name="Mihaltcheva S."/>
            <person name="LaButti K."/>
            <person name="Lipzen A."/>
            <person name="Waldron R."/>
            <person name="Moloney N.M."/>
            <person name="Sperisen C."/>
            <person name="Kredics L."/>
            <person name="Vagvoelgyi C."/>
            <person name="Patrignani A."/>
            <person name="Fitzpatrick D."/>
            <person name="Nagy I."/>
            <person name="Doyle S."/>
            <person name="Anderson J.B."/>
            <person name="Grigoriev I.V."/>
            <person name="Gueldener U."/>
            <person name="Muensterkoetter M."/>
            <person name="Nagy L.G."/>
        </authorList>
    </citation>
    <scope>NUCLEOTIDE SEQUENCE [LARGE SCALE GENOMIC DNA]</scope>
    <source>
        <strain evidence="3">28-4</strain>
    </source>
</reference>
<evidence type="ECO:0000256" key="1">
    <source>
        <dbReference type="SAM" id="Phobius"/>
    </source>
</evidence>
<organism evidence="2 3">
    <name type="scientific">Armillaria solidipes</name>
    <dbReference type="NCBI Taxonomy" id="1076256"/>
    <lineage>
        <taxon>Eukaryota</taxon>
        <taxon>Fungi</taxon>
        <taxon>Dikarya</taxon>
        <taxon>Basidiomycota</taxon>
        <taxon>Agaricomycotina</taxon>
        <taxon>Agaricomycetes</taxon>
        <taxon>Agaricomycetidae</taxon>
        <taxon>Agaricales</taxon>
        <taxon>Marasmiineae</taxon>
        <taxon>Physalacriaceae</taxon>
        <taxon>Armillaria</taxon>
    </lineage>
</organism>
<evidence type="ECO:0000313" key="2">
    <source>
        <dbReference type="EMBL" id="PBK71682.1"/>
    </source>
</evidence>
<keyword evidence="1" id="KW-0812">Transmembrane</keyword>
<gene>
    <name evidence="2" type="ORF">ARMSODRAFT_883291</name>
</gene>
<accession>A0A2H3BXI6</accession>
<proteinExistence type="predicted"/>
<feature type="transmembrane region" description="Helical" evidence="1">
    <location>
        <begin position="29"/>
        <end position="55"/>
    </location>
</feature>
<keyword evidence="1" id="KW-1133">Transmembrane helix</keyword>
<sequence length="157" mass="17973">MRRPLLIHHFSALFSIIFLQVMLQVSMHIEIICAGLLWLFQATTEQSIFIGLLLYRLKYPRRIVEPTLKFAAVQSLYVVFETPPLSDSDCYLGKRLQIGVSRVVISVVGLEAGEIPQGLRHRTQCRTGTLLRRSYGNTSVRVSTFFSKFYIIYAAFL</sequence>
<keyword evidence="1" id="KW-0472">Membrane</keyword>
<evidence type="ECO:0000313" key="3">
    <source>
        <dbReference type="Proteomes" id="UP000218334"/>
    </source>
</evidence>
<dbReference type="Proteomes" id="UP000218334">
    <property type="component" value="Unassembled WGS sequence"/>
</dbReference>
<keyword evidence="3" id="KW-1185">Reference proteome</keyword>
<feature type="transmembrane region" description="Helical" evidence="1">
    <location>
        <begin position="5"/>
        <end position="23"/>
    </location>
</feature>
<dbReference type="AlphaFoldDB" id="A0A2H3BXI6"/>